<dbReference type="PANTHER" id="PTHR11795:SF371">
    <property type="entry name" value="HIGH-AFFINITY BRANCHED-CHAIN AMINO ACID TRANSPORT SYSTEM PERMEASE PROTEIN LIVH"/>
    <property type="match status" value="1"/>
</dbReference>
<feature type="transmembrane region" description="Helical" evidence="10">
    <location>
        <begin position="221"/>
        <end position="241"/>
    </location>
</feature>
<name>A0A644WGL1_9ZZZZ</name>
<dbReference type="InterPro" id="IPR001851">
    <property type="entry name" value="ABC_transp_permease"/>
</dbReference>
<comment type="caution">
    <text evidence="11">The sequence shown here is derived from an EMBL/GenBank/DDBJ whole genome shotgun (WGS) entry which is preliminary data.</text>
</comment>
<sequence>MFTPVFSCYRTVQFSYEGESIVGIAEFFQHLMNGLTLGGIYALIALGYTMVYGILKFINFAHGDVLMVGAYVGLFLFDLLRGSSPLGLWTIIAFFIAMLISMAFSAVLGVFIERVAYKPLRRATRLAPLLSAIGVSFILSNSAAWMFGTHSRKFNYPFDNTPVHLGDVVITPHQILILVVSLVMMIILKLFVDRTRMGKAMRATSLDQGTAMLMGINVNRVISMTFAIGSALAAVGGILIALDFKVYATMGTMTGLKAFVAAVVGGIGNISGAMFGGILLGLLETFGVAIFGIPTGLKDTIAFGVLIIILLVKPEGLFGKVEKEKV</sequence>
<dbReference type="GO" id="GO:0015192">
    <property type="term" value="F:L-phenylalanine transmembrane transporter activity"/>
    <property type="evidence" value="ECO:0007669"/>
    <property type="project" value="TreeGrafter"/>
</dbReference>
<dbReference type="InterPro" id="IPR052157">
    <property type="entry name" value="BCAA_transport_permease"/>
</dbReference>
<dbReference type="GO" id="GO:0015808">
    <property type="term" value="P:L-alanine transport"/>
    <property type="evidence" value="ECO:0007669"/>
    <property type="project" value="TreeGrafter"/>
</dbReference>
<comment type="similarity">
    <text evidence="9">Belongs to the binding-protein-dependent transport system permease family. LivHM subfamily.</text>
</comment>
<feature type="transmembrane region" description="Helical" evidence="10">
    <location>
        <begin position="35"/>
        <end position="55"/>
    </location>
</feature>
<keyword evidence="2" id="KW-0813">Transport</keyword>
<keyword evidence="3" id="KW-1003">Cell membrane</keyword>
<keyword evidence="7 10" id="KW-1133">Transmembrane helix</keyword>
<reference evidence="11" key="1">
    <citation type="submission" date="2019-08" db="EMBL/GenBank/DDBJ databases">
        <authorList>
            <person name="Kucharzyk K."/>
            <person name="Murdoch R.W."/>
            <person name="Higgins S."/>
            <person name="Loffler F."/>
        </authorList>
    </citation>
    <scope>NUCLEOTIDE SEQUENCE</scope>
</reference>
<dbReference type="GO" id="GO:0005886">
    <property type="term" value="C:plasma membrane"/>
    <property type="evidence" value="ECO:0007669"/>
    <property type="project" value="UniProtKB-SubCell"/>
</dbReference>
<dbReference type="Pfam" id="PF02653">
    <property type="entry name" value="BPD_transp_2"/>
    <property type="match status" value="1"/>
</dbReference>
<evidence type="ECO:0000256" key="8">
    <source>
        <dbReference type="ARBA" id="ARBA00023136"/>
    </source>
</evidence>
<evidence type="ECO:0000256" key="1">
    <source>
        <dbReference type="ARBA" id="ARBA00004651"/>
    </source>
</evidence>
<evidence type="ECO:0000256" key="2">
    <source>
        <dbReference type="ARBA" id="ARBA00022448"/>
    </source>
</evidence>
<keyword evidence="8 10" id="KW-0472">Membrane</keyword>
<comment type="subcellular location">
    <subcellularLocation>
        <location evidence="1">Cell membrane</location>
        <topology evidence="1">Multi-pass membrane protein</topology>
    </subcellularLocation>
</comment>
<evidence type="ECO:0000256" key="3">
    <source>
        <dbReference type="ARBA" id="ARBA00022475"/>
    </source>
</evidence>
<evidence type="ECO:0000256" key="5">
    <source>
        <dbReference type="ARBA" id="ARBA00022692"/>
    </source>
</evidence>
<dbReference type="PANTHER" id="PTHR11795">
    <property type="entry name" value="BRANCHED-CHAIN AMINO ACID TRANSPORT SYSTEM PERMEASE PROTEIN LIVH"/>
    <property type="match status" value="1"/>
</dbReference>
<dbReference type="CDD" id="cd06582">
    <property type="entry name" value="TM_PBP1_LivH_like"/>
    <property type="match status" value="1"/>
</dbReference>
<dbReference type="GO" id="GO:0005304">
    <property type="term" value="F:L-valine transmembrane transporter activity"/>
    <property type="evidence" value="ECO:0007669"/>
    <property type="project" value="TreeGrafter"/>
</dbReference>
<evidence type="ECO:0000256" key="9">
    <source>
        <dbReference type="ARBA" id="ARBA00037998"/>
    </source>
</evidence>
<evidence type="ECO:0000313" key="11">
    <source>
        <dbReference type="EMBL" id="MPM02890.1"/>
    </source>
</evidence>
<feature type="transmembrane region" description="Helical" evidence="10">
    <location>
        <begin position="86"/>
        <end position="112"/>
    </location>
</feature>
<proteinExistence type="inferred from homology"/>
<evidence type="ECO:0000256" key="7">
    <source>
        <dbReference type="ARBA" id="ARBA00022989"/>
    </source>
</evidence>
<dbReference type="EMBL" id="VSSQ01000906">
    <property type="protein sequence ID" value="MPM02890.1"/>
    <property type="molecule type" value="Genomic_DNA"/>
</dbReference>
<feature type="transmembrane region" description="Helical" evidence="10">
    <location>
        <begin position="168"/>
        <end position="192"/>
    </location>
</feature>
<feature type="transmembrane region" description="Helical" evidence="10">
    <location>
        <begin position="62"/>
        <end position="80"/>
    </location>
</feature>
<keyword evidence="6" id="KW-0029">Amino-acid transport</keyword>
<evidence type="ECO:0000256" key="6">
    <source>
        <dbReference type="ARBA" id="ARBA00022970"/>
    </source>
</evidence>
<evidence type="ECO:0000256" key="10">
    <source>
        <dbReference type="SAM" id="Phobius"/>
    </source>
</evidence>
<gene>
    <name evidence="11" type="primary">livH_24</name>
    <name evidence="11" type="ORF">SDC9_49148</name>
</gene>
<organism evidence="11">
    <name type="scientific">bioreactor metagenome</name>
    <dbReference type="NCBI Taxonomy" id="1076179"/>
    <lineage>
        <taxon>unclassified sequences</taxon>
        <taxon>metagenomes</taxon>
        <taxon>ecological metagenomes</taxon>
    </lineage>
</organism>
<dbReference type="GO" id="GO:0042941">
    <property type="term" value="P:D-alanine transmembrane transport"/>
    <property type="evidence" value="ECO:0007669"/>
    <property type="project" value="TreeGrafter"/>
</dbReference>
<dbReference type="GO" id="GO:0015188">
    <property type="term" value="F:L-isoleucine transmembrane transporter activity"/>
    <property type="evidence" value="ECO:0007669"/>
    <property type="project" value="TreeGrafter"/>
</dbReference>
<accession>A0A644WGL1</accession>
<evidence type="ECO:0000256" key="4">
    <source>
        <dbReference type="ARBA" id="ARBA00022519"/>
    </source>
</evidence>
<feature type="transmembrane region" description="Helical" evidence="10">
    <location>
        <begin position="124"/>
        <end position="148"/>
    </location>
</feature>
<keyword evidence="4" id="KW-0997">Cell inner membrane</keyword>
<dbReference type="GO" id="GO:1903806">
    <property type="term" value="P:L-isoleucine import across plasma membrane"/>
    <property type="evidence" value="ECO:0007669"/>
    <property type="project" value="TreeGrafter"/>
</dbReference>
<keyword evidence="5 10" id="KW-0812">Transmembrane</keyword>
<dbReference type="AlphaFoldDB" id="A0A644WGL1"/>
<protein>
    <submittedName>
        <fullName evidence="11">High-affinity branched-chain amino acid transport system permease protein LivH</fullName>
    </submittedName>
</protein>
<dbReference type="GO" id="GO:0015190">
    <property type="term" value="F:L-leucine transmembrane transporter activity"/>
    <property type="evidence" value="ECO:0007669"/>
    <property type="project" value="TreeGrafter"/>
</dbReference>